<dbReference type="EMBL" id="CM047741">
    <property type="protein sequence ID" value="KAJ0038063.1"/>
    <property type="molecule type" value="Genomic_DNA"/>
</dbReference>
<proteinExistence type="predicted"/>
<dbReference type="Proteomes" id="UP001163603">
    <property type="component" value="Chromosome 6"/>
</dbReference>
<keyword evidence="2" id="KW-1185">Reference proteome</keyword>
<comment type="caution">
    <text evidence="1">The sequence shown here is derived from an EMBL/GenBank/DDBJ whole genome shotgun (WGS) entry which is preliminary data.</text>
</comment>
<sequence>MFIRFTDIINALKSLGKSDSNGELVRKILRSLPRSGEAKVANAHHDLVLPALQTTLKNLGLEYLDLYLIHFPVSLRPGVEYPWEEEDVLPMDLESVWEAMEECQKLGLIKSIGVSNFSCKKLERLLASAKIPPAVNQVEMNPIWQQKKLREFCEEKGIHLTAYSPLGASGSTLW</sequence>
<gene>
    <name evidence="1" type="ORF">Pint_22025</name>
</gene>
<accession>A0ACC0YLS0</accession>
<name>A0ACC0YLS0_9ROSI</name>
<reference evidence="2" key="1">
    <citation type="journal article" date="2023" name="G3 (Bethesda)">
        <title>Genome assembly and association tests identify interacting loci associated with vigor, precocity, and sex in interspecific pistachio rootstocks.</title>
        <authorList>
            <person name="Palmer W."/>
            <person name="Jacygrad E."/>
            <person name="Sagayaradj S."/>
            <person name="Cavanaugh K."/>
            <person name="Han R."/>
            <person name="Bertier L."/>
            <person name="Beede B."/>
            <person name="Kafkas S."/>
            <person name="Golino D."/>
            <person name="Preece J."/>
            <person name="Michelmore R."/>
        </authorList>
    </citation>
    <scope>NUCLEOTIDE SEQUENCE [LARGE SCALE GENOMIC DNA]</scope>
</reference>
<evidence type="ECO:0000313" key="1">
    <source>
        <dbReference type="EMBL" id="KAJ0038063.1"/>
    </source>
</evidence>
<protein>
    <submittedName>
        <fullName evidence="1">Uncharacterized protein</fullName>
    </submittedName>
</protein>
<evidence type="ECO:0000313" key="2">
    <source>
        <dbReference type="Proteomes" id="UP001163603"/>
    </source>
</evidence>
<organism evidence="1 2">
    <name type="scientific">Pistacia integerrima</name>
    <dbReference type="NCBI Taxonomy" id="434235"/>
    <lineage>
        <taxon>Eukaryota</taxon>
        <taxon>Viridiplantae</taxon>
        <taxon>Streptophyta</taxon>
        <taxon>Embryophyta</taxon>
        <taxon>Tracheophyta</taxon>
        <taxon>Spermatophyta</taxon>
        <taxon>Magnoliopsida</taxon>
        <taxon>eudicotyledons</taxon>
        <taxon>Gunneridae</taxon>
        <taxon>Pentapetalae</taxon>
        <taxon>rosids</taxon>
        <taxon>malvids</taxon>
        <taxon>Sapindales</taxon>
        <taxon>Anacardiaceae</taxon>
        <taxon>Pistacia</taxon>
    </lineage>
</organism>